<evidence type="ECO:0000313" key="2">
    <source>
        <dbReference type="Proteomes" id="UP000319809"/>
    </source>
</evidence>
<dbReference type="AlphaFoldDB" id="A0A4Y5YEA0"/>
<keyword evidence="2" id="KW-1185">Reference proteome</keyword>
<organism evidence="1 2">
    <name type="scientific">Shewanella polaris</name>
    <dbReference type="NCBI Taxonomy" id="2588449"/>
    <lineage>
        <taxon>Bacteria</taxon>
        <taxon>Pseudomonadati</taxon>
        <taxon>Pseudomonadota</taxon>
        <taxon>Gammaproteobacteria</taxon>
        <taxon>Alteromonadales</taxon>
        <taxon>Shewanellaceae</taxon>
        <taxon>Shewanella</taxon>
    </lineage>
</organism>
<dbReference type="InterPro" id="IPR046708">
    <property type="entry name" value="DUF6781"/>
</dbReference>
<dbReference type="Proteomes" id="UP000319809">
    <property type="component" value="Chromosome"/>
</dbReference>
<dbReference type="KEGG" id="spol:FH971_08945"/>
<reference evidence="1 2" key="1">
    <citation type="submission" date="2019-06" db="EMBL/GenBank/DDBJ databases">
        <title>The genome of Shewanella sp. SM1901.</title>
        <authorList>
            <person name="Cha Q."/>
        </authorList>
    </citation>
    <scope>NUCLEOTIDE SEQUENCE [LARGE SCALE GENOMIC DNA]</scope>
    <source>
        <strain evidence="1 2">SM1901</strain>
    </source>
</reference>
<dbReference type="EMBL" id="CP041036">
    <property type="protein sequence ID" value="QDE31082.1"/>
    <property type="molecule type" value="Genomic_DNA"/>
</dbReference>
<sequence length="227" mass="24269">MGTVNSDTNNNRQHLEGDIKEAVEADGNIRENVRRITLKALSDGKLDLDEITQVTSSVVKGAGLGAVIHGHDGQDKLAKAVSGLDDALCSAAEASKLAVEEASSHVKTFSKQDFQRSINDLSELETMYLDTLKEAAKETNETVSETLNDLVRHGRLTGTAVGQKATEIVKLLNYQISDRLSETVTAGVDSASKVTSNIAYAAAGFLDAIAQKLDEKLASKSSDNKHQ</sequence>
<proteinExistence type="predicted"/>
<protein>
    <submittedName>
        <fullName evidence="1">Uncharacterized protein</fullName>
    </submittedName>
</protein>
<dbReference type="RefSeq" id="WP_140234065.1">
    <property type="nucleotide sequence ID" value="NZ_CP041036.1"/>
</dbReference>
<gene>
    <name evidence="1" type="ORF">FH971_08945</name>
</gene>
<dbReference type="Pfam" id="PF20572">
    <property type="entry name" value="DUF6781"/>
    <property type="match status" value="1"/>
</dbReference>
<evidence type="ECO:0000313" key="1">
    <source>
        <dbReference type="EMBL" id="QDE31082.1"/>
    </source>
</evidence>
<accession>A0A4Y5YEA0</accession>
<name>A0A4Y5YEA0_9GAMM</name>